<accession>A0A0F9PRP8</accession>
<dbReference type="Gene3D" id="6.20.350.10">
    <property type="match status" value="1"/>
</dbReference>
<proteinExistence type="predicted"/>
<reference evidence="1" key="1">
    <citation type="journal article" date="2015" name="Nature">
        <title>Complex archaea that bridge the gap between prokaryotes and eukaryotes.</title>
        <authorList>
            <person name="Spang A."/>
            <person name="Saw J.H."/>
            <person name="Jorgensen S.L."/>
            <person name="Zaremba-Niedzwiedzka K."/>
            <person name="Martijn J."/>
            <person name="Lind A.E."/>
            <person name="van Eijk R."/>
            <person name="Schleper C."/>
            <person name="Guy L."/>
            <person name="Ettema T.J."/>
        </authorList>
    </citation>
    <scope>NUCLEOTIDE SEQUENCE</scope>
</reference>
<sequence>MNSITEIAEIAHEANRIYCRSLGDYSQLPWDFCEQWQRDTVLNGVRAIKNGLVKEPSQSHENWLKCKEGEGWVYGEKKNINKMFGRLTHPCMVPFDKLPLEQQMKDHLFFVIVTTLLGW</sequence>
<dbReference type="EMBL" id="LAZR01005960">
    <property type="protein sequence ID" value="KKM95792.1"/>
    <property type="molecule type" value="Genomic_DNA"/>
</dbReference>
<protein>
    <submittedName>
        <fullName evidence="1">Uncharacterized protein</fullName>
    </submittedName>
</protein>
<gene>
    <name evidence="1" type="ORF">LCGC14_1184530</name>
</gene>
<name>A0A0F9PRP8_9ZZZZ</name>
<dbReference type="AlphaFoldDB" id="A0A0F9PRP8"/>
<evidence type="ECO:0000313" key="1">
    <source>
        <dbReference type="EMBL" id="KKM95792.1"/>
    </source>
</evidence>
<organism evidence="1">
    <name type="scientific">marine sediment metagenome</name>
    <dbReference type="NCBI Taxonomy" id="412755"/>
    <lineage>
        <taxon>unclassified sequences</taxon>
        <taxon>metagenomes</taxon>
        <taxon>ecological metagenomes</taxon>
    </lineage>
</organism>
<comment type="caution">
    <text evidence="1">The sequence shown here is derived from an EMBL/GenBank/DDBJ whole genome shotgun (WGS) entry which is preliminary data.</text>
</comment>